<evidence type="ECO:0000313" key="1">
    <source>
        <dbReference type="EMBL" id="OCL36778.1"/>
    </source>
</evidence>
<gene>
    <name evidence="1" type="ORF">BCR15_13250</name>
</gene>
<protein>
    <recommendedName>
        <fullName evidence="3">DNA modification methylase</fullName>
    </recommendedName>
</protein>
<evidence type="ECO:0000313" key="2">
    <source>
        <dbReference type="Proteomes" id="UP000093501"/>
    </source>
</evidence>
<dbReference type="Proteomes" id="UP000093501">
    <property type="component" value="Unassembled WGS sequence"/>
</dbReference>
<keyword evidence="2" id="KW-1185">Reference proteome</keyword>
<organism evidence="1 2">
    <name type="scientific">Tessaracoccus lapidicaptus</name>
    <dbReference type="NCBI Taxonomy" id="1427523"/>
    <lineage>
        <taxon>Bacteria</taxon>
        <taxon>Bacillati</taxon>
        <taxon>Actinomycetota</taxon>
        <taxon>Actinomycetes</taxon>
        <taxon>Propionibacteriales</taxon>
        <taxon>Propionibacteriaceae</taxon>
        <taxon>Tessaracoccus</taxon>
    </lineage>
</organism>
<dbReference type="InterPro" id="IPR029063">
    <property type="entry name" value="SAM-dependent_MTases_sf"/>
</dbReference>
<dbReference type="Gene3D" id="3.40.50.150">
    <property type="entry name" value="Vaccinia Virus protein VP39"/>
    <property type="match status" value="1"/>
</dbReference>
<dbReference type="RefSeq" id="WP_068750119.1">
    <property type="nucleotide sequence ID" value="NZ_MBQD01000006.1"/>
</dbReference>
<dbReference type="SUPFAM" id="SSF53335">
    <property type="entry name" value="S-adenosyl-L-methionine-dependent methyltransferases"/>
    <property type="match status" value="1"/>
</dbReference>
<dbReference type="AlphaFoldDB" id="A0A1C0AQW4"/>
<dbReference type="EMBL" id="MBQD01000006">
    <property type="protein sequence ID" value="OCL36778.1"/>
    <property type="molecule type" value="Genomic_DNA"/>
</dbReference>
<reference evidence="2" key="1">
    <citation type="submission" date="2016-07" db="EMBL/GenBank/DDBJ databases">
        <authorList>
            <person name="Florea S."/>
            <person name="Webb J.S."/>
            <person name="Jaromczyk J."/>
            <person name="Schardl C.L."/>
        </authorList>
    </citation>
    <scope>NUCLEOTIDE SEQUENCE [LARGE SCALE GENOMIC DNA]</scope>
    <source>
        <strain evidence="2">IPBSL-7</strain>
    </source>
</reference>
<comment type="caution">
    <text evidence="1">The sequence shown here is derived from an EMBL/GenBank/DDBJ whole genome shotgun (WGS) entry which is preliminary data.</text>
</comment>
<sequence length="335" mass="35921">MPRYLMLRTPSANRVYAGEAGPLTAAELELTAPFAQDIADVDVAGVGYLSFESPELTAGQVETVAAQSACFALFAAEGDLLRPVAVPRPFILDDDLVTIPKYPGKTNEQFTHLLLGVTLSAVTREPTGPRQVLDPLAGRGTTLSTALLLGHDAYGVEADQKAFEQMVSYLKTYLRRKRIKHTADVSSVRRDGKAIGRRFDAEIRPDGHTLHVTAFTGDTRDSASLFGRKKFDAIVTDAPYGVAHGASGTDVRGVAGKRDRSPAGLLREAVPVWAGQLMHGGALGLSWNTFGLSRDDLAGILTDAGLTVQSGGAWERFAHRVDSSIKRDLIVAVRP</sequence>
<accession>A0A1C0AQW4</accession>
<evidence type="ECO:0008006" key="3">
    <source>
        <dbReference type="Google" id="ProtNLM"/>
    </source>
</evidence>
<name>A0A1C0AQW4_9ACTN</name>
<proteinExistence type="predicted"/>